<dbReference type="Pfam" id="PF24817">
    <property type="entry name" value="WD40_WDHD1_1st"/>
    <property type="match status" value="1"/>
</dbReference>
<keyword evidence="4" id="KW-1133">Transmembrane helix</keyword>
<keyword evidence="2" id="KW-0677">Repeat</keyword>
<feature type="repeat" description="WD" evidence="3">
    <location>
        <begin position="1043"/>
        <end position="1084"/>
    </location>
</feature>
<dbReference type="PANTHER" id="PTHR19848:SF8">
    <property type="entry name" value="F-BOX AND WD REPEAT DOMAIN CONTAINING 7"/>
    <property type="match status" value="1"/>
</dbReference>
<dbReference type="EMBL" id="JAPHNL010000001">
    <property type="protein sequence ID" value="MCX3058226.1"/>
    <property type="molecule type" value="Genomic_DNA"/>
</dbReference>
<dbReference type="InterPro" id="IPR049052">
    <property type="entry name" value="nSTAND1"/>
</dbReference>
<feature type="repeat" description="WD" evidence="3">
    <location>
        <begin position="917"/>
        <end position="958"/>
    </location>
</feature>
<evidence type="ECO:0000313" key="7">
    <source>
        <dbReference type="EMBL" id="MCX3058226.1"/>
    </source>
</evidence>
<protein>
    <submittedName>
        <fullName evidence="7">AAA family ATPase</fullName>
    </submittedName>
</protein>
<dbReference type="InterPro" id="IPR027417">
    <property type="entry name" value="P-loop_NTPase"/>
</dbReference>
<keyword evidence="8" id="KW-1185">Reference proteome</keyword>
<dbReference type="CDD" id="cd00200">
    <property type="entry name" value="WD40"/>
    <property type="match status" value="2"/>
</dbReference>
<feature type="repeat" description="WD" evidence="3">
    <location>
        <begin position="1085"/>
        <end position="1118"/>
    </location>
</feature>
<evidence type="ECO:0000259" key="5">
    <source>
        <dbReference type="Pfam" id="PF20703"/>
    </source>
</evidence>
<dbReference type="Pfam" id="PF20703">
    <property type="entry name" value="nSTAND1"/>
    <property type="match status" value="1"/>
</dbReference>
<dbReference type="PROSITE" id="PS50294">
    <property type="entry name" value="WD_REPEATS_REGION"/>
    <property type="match status" value="11"/>
</dbReference>
<dbReference type="PRINTS" id="PR00320">
    <property type="entry name" value="GPROTEINBRPT"/>
</dbReference>
<dbReference type="Proteomes" id="UP001163064">
    <property type="component" value="Unassembled WGS sequence"/>
</dbReference>
<keyword evidence="1 3" id="KW-0853">WD repeat</keyword>
<evidence type="ECO:0000256" key="3">
    <source>
        <dbReference type="PROSITE-ProRule" id="PRU00221"/>
    </source>
</evidence>
<dbReference type="InterPro" id="IPR019775">
    <property type="entry name" value="WD40_repeat_CS"/>
</dbReference>
<gene>
    <name evidence="7" type="ORF">OFY01_00240</name>
</gene>
<evidence type="ECO:0000313" key="8">
    <source>
        <dbReference type="Proteomes" id="UP001163064"/>
    </source>
</evidence>
<evidence type="ECO:0000256" key="4">
    <source>
        <dbReference type="SAM" id="Phobius"/>
    </source>
</evidence>
<keyword evidence="4" id="KW-0812">Transmembrane</keyword>
<feature type="domain" description="Novel STAND NTPase 1" evidence="5">
    <location>
        <begin position="83"/>
        <end position="434"/>
    </location>
</feature>
<feature type="repeat" description="WD" evidence="3">
    <location>
        <begin position="670"/>
        <end position="711"/>
    </location>
</feature>
<feature type="repeat" description="WD" evidence="3">
    <location>
        <begin position="795"/>
        <end position="836"/>
    </location>
</feature>
<feature type="repeat" description="WD" evidence="3">
    <location>
        <begin position="712"/>
        <end position="753"/>
    </location>
</feature>
<feature type="domain" description="WDHD1 first WD40" evidence="6">
    <location>
        <begin position="537"/>
        <end position="809"/>
    </location>
</feature>
<proteinExistence type="predicted"/>
<feature type="repeat" description="WD" evidence="3">
    <location>
        <begin position="624"/>
        <end position="665"/>
    </location>
</feature>
<sequence>MDRRPLKLVVDVLLMLVGTLLGIATNYATGESDHVPLALRLLRDWSVPLIGVALVLLVGGQIALHVLDRPTPARRVWNHTQPPYPGLEAFTEDDAAVFFGRDREIAELVGRLHPTAPRRAQRFVTVVGPSGSGKSSLVRAGLLPALARRRGRWAVAAPFSPGADPVRTLRQRLDELPGERPALLVIDQLEELFTLSGREEREAFLTAACDALRRDSRLWMVATLRSDFLTGFLESGFADLVRNPAVVGTLTRDALYEVIEKPAEQAGLAFAPGVVARMVDECGGGDALPLLAYTLQELYLRAGGSGGTVTEEAYRALGGVAGALSERADQMAGELAGAPVIPTLLRFVTIDRDEATRRRVRRADLTPEEREVADAFVAGRLLTGDGGALDVAHEALFRQWAPLRQAVVARTEELRRRTELERWAQDWDHAERHDAYLLTGERLSVAQRWLEQSARTVGATALVSDFVNRSLRADRAAMERAADAVAVRALARLDTEPETAVLAALAAVEECAATPGSVQALHTALRGSRLRAALRGFERGASGVAWSPDGLRLAVSSDDGTVRVWCPDRDDRPTVLAGGGAWVQAVAWSPDGRRLAAGCRDSTVRVWSCDTWAERAVLRHAAATGDREEGVGGVAWSPDGSRLASVGSDRVTRVWDADTYADAYVESAALRGHQRMVWSVTWSPDGQFVASGGEDCSVRVWDAATAAVVAVLTEHRNNVESIRWSPDGRRLASASGDQTVRIWNTGSWRAQRTLESPEVINCLAWSPDGTRLAGGDADRTAWVWSLDGANSEARLTGHADTIYGIAWSPDGRRLATASRDRTAAVWNVVEDTNVFSDCDDAVLRVAWSPDGTSIAAVHQDGSLTVRDFATGRTTGGWDGGEVSDAAWSPDGTRLAMALRDGAAVVWRRDGSDDDIDLAGHTEELSHVSWSPDGTRIATGSRDGTARVWDAATGATVHVLRGHEDWIGGTAWSPESRYLVTSSTDRTAIVWDTTDGSAVTTLRGHLDYVWKVHWSPDGRRLVTGSRDRTIRLWDPLDGTQLAVLAGHEERVQDVAWSPDGTRIASVSQDHTVRLWDPDRARQTAVVGVHGDRVNGLAWHPDGSRLATASRDRTLRVWTMADQDVDGLLRRARRRAFRELSVEERRAVLLPERN</sequence>
<feature type="repeat" description="WD" evidence="3">
    <location>
        <begin position="576"/>
        <end position="608"/>
    </location>
</feature>
<dbReference type="Gene3D" id="2.130.10.10">
    <property type="entry name" value="YVTN repeat-like/Quinoprotein amine dehydrogenase"/>
    <property type="match status" value="5"/>
</dbReference>
<dbReference type="SMART" id="SM00320">
    <property type="entry name" value="WD40"/>
    <property type="match status" value="14"/>
</dbReference>
<dbReference type="PROSITE" id="PS00678">
    <property type="entry name" value="WD_REPEATS_1"/>
    <property type="match status" value="3"/>
</dbReference>
<dbReference type="PANTHER" id="PTHR19848">
    <property type="entry name" value="WD40 REPEAT PROTEIN"/>
    <property type="match status" value="1"/>
</dbReference>
<feature type="repeat" description="WD" evidence="3">
    <location>
        <begin position="1001"/>
        <end position="1042"/>
    </location>
</feature>
<feature type="repeat" description="WD" evidence="3">
    <location>
        <begin position="959"/>
        <end position="1000"/>
    </location>
</feature>
<dbReference type="InterPro" id="IPR001680">
    <property type="entry name" value="WD40_rpt"/>
</dbReference>
<dbReference type="SUPFAM" id="SSF52540">
    <property type="entry name" value="P-loop containing nucleoside triphosphate hydrolases"/>
    <property type="match status" value="1"/>
</dbReference>
<dbReference type="SUPFAM" id="SSF50978">
    <property type="entry name" value="WD40 repeat-like"/>
    <property type="match status" value="2"/>
</dbReference>
<dbReference type="PROSITE" id="PS50082">
    <property type="entry name" value="WD_REPEATS_2"/>
    <property type="match status" value="12"/>
</dbReference>
<name>A0ABT3TMI9_9ACTN</name>
<comment type="caution">
    <text evidence="7">The sequence shown here is derived from an EMBL/GenBank/DDBJ whole genome shotgun (WGS) entry which is preliminary data.</text>
</comment>
<dbReference type="Pfam" id="PF00400">
    <property type="entry name" value="WD40"/>
    <property type="match status" value="7"/>
</dbReference>
<dbReference type="InterPro" id="IPR036322">
    <property type="entry name" value="WD40_repeat_dom_sf"/>
</dbReference>
<feature type="transmembrane region" description="Helical" evidence="4">
    <location>
        <begin position="12"/>
        <end position="29"/>
    </location>
</feature>
<dbReference type="RefSeq" id="WP_266595064.1">
    <property type="nucleotide sequence ID" value="NZ_JAPHNL010000001.1"/>
</dbReference>
<evidence type="ECO:0000256" key="1">
    <source>
        <dbReference type="ARBA" id="ARBA00022574"/>
    </source>
</evidence>
<dbReference type="InterPro" id="IPR020472">
    <property type="entry name" value="WD40_PAC1"/>
</dbReference>
<reference evidence="7" key="1">
    <citation type="submission" date="2022-10" db="EMBL/GenBank/DDBJ databases">
        <title>Streptomyces beihaiensis sp. nov., a chitin degrading actinobacterium, isolated from shrimp pond soil.</title>
        <authorList>
            <person name="Xie J."/>
            <person name="Shen N."/>
        </authorList>
    </citation>
    <scope>NUCLEOTIDE SEQUENCE</scope>
    <source>
        <strain evidence="7">GXMU-J5</strain>
    </source>
</reference>
<feature type="repeat" description="WD" evidence="3">
    <location>
        <begin position="760"/>
        <end position="794"/>
    </location>
</feature>
<dbReference type="Gene3D" id="3.40.50.300">
    <property type="entry name" value="P-loop containing nucleotide triphosphate hydrolases"/>
    <property type="match status" value="1"/>
</dbReference>
<keyword evidence="4" id="KW-0472">Membrane</keyword>
<evidence type="ECO:0000256" key="2">
    <source>
        <dbReference type="ARBA" id="ARBA00022737"/>
    </source>
</evidence>
<dbReference type="InterPro" id="IPR057646">
    <property type="entry name" value="WD40_WDHD1_1st"/>
</dbReference>
<feature type="repeat" description="WD" evidence="3">
    <location>
        <begin position="534"/>
        <end position="565"/>
    </location>
</feature>
<accession>A0ABT3TMI9</accession>
<dbReference type="InterPro" id="IPR015943">
    <property type="entry name" value="WD40/YVTN_repeat-like_dom_sf"/>
</dbReference>
<feature type="transmembrane region" description="Helical" evidence="4">
    <location>
        <begin position="49"/>
        <end position="67"/>
    </location>
</feature>
<organism evidence="7 8">
    <name type="scientific">Streptomyces beihaiensis</name>
    <dbReference type="NCBI Taxonomy" id="2984495"/>
    <lineage>
        <taxon>Bacteria</taxon>
        <taxon>Bacillati</taxon>
        <taxon>Actinomycetota</taxon>
        <taxon>Actinomycetes</taxon>
        <taxon>Kitasatosporales</taxon>
        <taxon>Streptomycetaceae</taxon>
        <taxon>Streptomyces</taxon>
    </lineage>
</organism>
<evidence type="ECO:0000259" key="6">
    <source>
        <dbReference type="Pfam" id="PF24817"/>
    </source>
</evidence>